<dbReference type="InterPro" id="IPR027417">
    <property type="entry name" value="P-loop_NTPase"/>
</dbReference>
<evidence type="ECO:0000313" key="1">
    <source>
        <dbReference type="EMBL" id="MBO8424487.1"/>
    </source>
</evidence>
<reference evidence="1" key="1">
    <citation type="submission" date="2020-10" db="EMBL/GenBank/DDBJ databases">
        <authorList>
            <person name="Gilroy R."/>
        </authorList>
    </citation>
    <scope>NUCLEOTIDE SEQUENCE</scope>
    <source>
        <strain evidence="1">517</strain>
    </source>
</reference>
<protein>
    <submittedName>
        <fullName evidence="1">Uncharacterized protein</fullName>
    </submittedName>
</protein>
<evidence type="ECO:0000313" key="2">
    <source>
        <dbReference type="Proteomes" id="UP000727857"/>
    </source>
</evidence>
<sequence>MTTIIHDKSIFSERPAKGVVGTYCIGTADGESAFAPEIGVKVKSLFVTGSDRRTRETVLRSVLAGIASAYGAGEAEVAIAEREGIVNSLGAFGRVSIVKDHLTCADGKTVAELVDAAYDETFRRMDILRRAGASDIYDYNSRGLGTMGKYFLVVSDNDEEADEFIEKLTFIAYIGAAAGVYVIYASPAKASVEETAFATKVHFAVCSKGGAYKGADKLGEGELIFFGGGKEVARLRAIEYTDEELEAFAGYLKENEIRG</sequence>
<gene>
    <name evidence="1" type="ORF">IAB16_05665</name>
</gene>
<comment type="caution">
    <text evidence="1">The sequence shown here is derived from an EMBL/GenBank/DDBJ whole genome shotgun (WGS) entry which is preliminary data.</text>
</comment>
<reference evidence="1" key="2">
    <citation type="journal article" date="2021" name="PeerJ">
        <title>Extensive microbial diversity within the chicken gut microbiome revealed by metagenomics and culture.</title>
        <authorList>
            <person name="Gilroy R."/>
            <person name="Ravi A."/>
            <person name="Getino M."/>
            <person name="Pursley I."/>
            <person name="Horton D.L."/>
            <person name="Alikhan N.F."/>
            <person name="Baker D."/>
            <person name="Gharbi K."/>
            <person name="Hall N."/>
            <person name="Watson M."/>
            <person name="Adriaenssens E.M."/>
            <person name="Foster-Nyarko E."/>
            <person name="Jarju S."/>
            <person name="Secka A."/>
            <person name="Antonio M."/>
            <person name="Oren A."/>
            <person name="Chaudhuri R.R."/>
            <person name="La Ragione R."/>
            <person name="Hildebrand F."/>
            <person name="Pallen M.J."/>
        </authorList>
    </citation>
    <scope>NUCLEOTIDE SEQUENCE</scope>
    <source>
        <strain evidence="1">517</strain>
    </source>
</reference>
<dbReference type="AlphaFoldDB" id="A0A940DHX0"/>
<organism evidence="1 2">
    <name type="scientific">Candidatus Stercoripulliclostridium pullicola</name>
    <dbReference type="NCBI Taxonomy" id="2840953"/>
    <lineage>
        <taxon>Bacteria</taxon>
        <taxon>Bacillati</taxon>
        <taxon>Bacillota</taxon>
        <taxon>Clostridia</taxon>
        <taxon>Eubacteriales</taxon>
        <taxon>Candidatus Stercoripulliclostridium</taxon>
    </lineage>
</organism>
<accession>A0A940DHX0</accession>
<dbReference type="EMBL" id="JADINF010000142">
    <property type="protein sequence ID" value="MBO8424487.1"/>
    <property type="molecule type" value="Genomic_DNA"/>
</dbReference>
<dbReference type="Proteomes" id="UP000727857">
    <property type="component" value="Unassembled WGS sequence"/>
</dbReference>
<proteinExistence type="predicted"/>
<dbReference type="Gene3D" id="3.40.50.300">
    <property type="entry name" value="P-loop containing nucleotide triphosphate hydrolases"/>
    <property type="match status" value="1"/>
</dbReference>
<name>A0A940DHX0_9FIRM</name>